<feature type="domain" description="N-acetyltransferase ESCO zinc-finger" evidence="1">
    <location>
        <begin position="68"/>
        <end position="106"/>
    </location>
</feature>
<dbReference type="PANTHER" id="PTHR45884">
    <property type="entry name" value="N-ACETYLTRANSFERASE ECO"/>
    <property type="match status" value="1"/>
</dbReference>
<proteinExistence type="predicted"/>
<feature type="non-terminal residue" evidence="2">
    <location>
        <position position="148"/>
    </location>
</feature>
<dbReference type="Pfam" id="PF13878">
    <property type="entry name" value="zf-C2H2_3"/>
    <property type="match status" value="1"/>
</dbReference>
<accession>A0A9N9DZT7</accession>
<dbReference type="EMBL" id="CAJVPI010003103">
    <property type="protein sequence ID" value="CAG8654344.1"/>
    <property type="molecule type" value="Genomic_DNA"/>
</dbReference>
<dbReference type="OrthoDB" id="428854at2759"/>
<dbReference type="GO" id="GO:0007064">
    <property type="term" value="P:mitotic sister chromatid cohesion"/>
    <property type="evidence" value="ECO:0007669"/>
    <property type="project" value="TreeGrafter"/>
</dbReference>
<dbReference type="PANTHER" id="PTHR45884:SF2">
    <property type="entry name" value="N-ACETYLTRANSFERASE ECO"/>
    <property type="match status" value="1"/>
</dbReference>
<dbReference type="InterPro" id="IPR028005">
    <property type="entry name" value="AcTrfase_ESCO_Znf_dom"/>
</dbReference>
<reference evidence="2" key="1">
    <citation type="submission" date="2021-06" db="EMBL/GenBank/DDBJ databases">
        <authorList>
            <person name="Kallberg Y."/>
            <person name="Tangrot J."/>
            <person name="Rosling A."/>
        </authorList>
    </citation>
    <scope>NUCLEOTIDE SEQUENCE</scope>
    <source>
        <strain evidence="2">BR232B</strain>
    </source>
</reference>
<name>A0A9N9DZT7_9GLOM</name>
<dbReference type="AlphaFoldDB" id="A0A9N9DZT7"/>
<dbReference type="GO" id="GO:0000785">
    <property type="term" value="C:chromatin"/>
    <property type="evidence" value="ECO:0007669"/>
    <property type="project" value="TreeGrafter"/>
</dbReference>
<protein>
    <submittedName>
        <fullName evidence="2">6015_t:CDS:1</fullName>
    </submittedName>
</protein>
<evidence type="ECO:0000313" key="2">
    <source>
        <dbReference type="EMBL" id="CAG8654344.1"/>
    </source>
</evidence>
<organism evidence="2 3">
    <name type="scientific">Paraglomus brasilianum</name>
    <dbReference type="NCBI Taxonomy" id="144538"/>
    <lineage>
        <taxon>Eukaryota</taxon>
        <taxon>Fungi</taxon>
        <taxon>Fungi incertae sedis</taxon>
        <taxon>Mucoromycota</taxon>
        <taxon>Glomeromycotina</taxon>
        <taxon>Glomeromycetes</taxon>
        <taxon>Paraglomerales</taxon>
        <taxon>Paraglomeraceae</taxon>
        <taxon>Paraglomus</taxon>
    </lineage>
</organism>
<keyword evidence="3" id="KW-1185">Reference proteome</keyword>
<evidence type="ECO:0000259" key="1">
    <source>
        <dbReference type="Pfam" id="PF13878"/>
    </source>
</evidence>
<comment type="caution">
    <text evidence="2">The sequence shown here is derived from an EMBL/GenBank/DDBJ whole genome shotgun (WGS) entry which is preliminary data.</text>
</comment>
<sequence length="148" mass="16752">MACTENPSQLANSVAECPSNIPKVKRTYGKRKLISSENYANTDKRIRQSSHRSTLRPIESNAKKKYVQLFLDAGQNNVGPITCKECHMSYNKGTEDDLVHAKFHKASVGGIDYPGYKNKAMLQIYPEDNGSRIVMFSNNKYSGFERRK</sequence>
<dbReference type="Proteomes" id="UP000789739">
    <property type="component" value="Unassembled WGS sequence"/>
</dbReference>
<gene>
    <name evidence="2" type="ORF">PBRASI_LOCUS10430</name>
</gene>
<dbReference type="GO" id="GO:0061733">
    <property type="term" value="F:protein-lysine-acetyltransferase activity"/>
    <property type="evidence" value="ECO:0007669"/>
    <property type="project" value="TreeGrafter"/>
</dbReference>
<dbReference type="GO" id="GO:0005634">
    <property type="term" value="C:nucleus"/>
    <property type="evidence" value="ECO:0007669"/>
    <property type="project" value="TreeGrafter"/>
</dbReference>
<evidence type="ECO:0000313" key="3">
    <source>
        <dbReference type="Proteomes" id="UP000789739"/>
    </source>
</evidence>